<comment type="cofactor">
    <cofactor evidence="5">
        <name>Ca(2+)</name>
        <dbReference type="ChEBI" id="CHEBI:29108"/>
    </cofactor>
    <text evidence="5">Binds 1 Ca(2+) ion per dimer.</text>
</comment>
<evidence type="ECO:0000256" key="5">
    <source>
        <dbReference type="PIRSR" id="PIRSR001227-2"/>
    </source>
</evidence>
<evidence type="ECO:0000256" key="2">
    <source>
        <dbReference type="ARBA" id="ARBA00022801"/>
    </source>
</evidence>
<dbReference type="AlphaFoldDB" id="A0A9D8KF96"/>
<dbReference type="Gene3D" id="3.60.20.10">
    <property type="entry name" value="Glutamine Phosphoribosylpyrophosphate, subunit 1, domain 1"/>
    <property type="match status" value="1"/>
</dbReference>
<keyword evidence="5" id="KW-0106">Calcium</keyword>
<feature type="transmembrane region" description="Helical" evidence="6">
    <location>
        <begin position="7"/>
        <end position="26"/>
    </location>
</feature>
<dbReference type="EMBL" id="JAFGIX010000036">
    <property type="protein sequence ID" value="MBN1573042.1"/>
    <property type="molecule type" value="Genomic_DNA"/>
</dbReference>
<evidence type="ECO:0000256" key="4">
    <source>
        <dbReference type="PIRSR" id="PIRSR001227-1"/>
    </source>
</evidence>
<evidence type="ECO:0000256" key="3">
    <source>
        <dbReference type="ARBA" id="ARBA00023145"/>
    </source>
</evidence>
<dbReference type="PANTHER" id="PTHR34218">
    <property type="entry name" value="PEPTIDASE S45 PENICILLIN AMIDASE"/>
    <property type="match status" value="1"/>
</dbReference>
<dbReference type="PIRSF" id="PIRSF001227">
    <property type="entry name" value="Pen_acylase"/>
    <property type="match status" value="1"/>
</dbReference>
<name>A0A9D8KF96_9DELT</name>
<keyword evidence="2" id="KW-0378">Hydrolase</keyword>
<evidence type="ECO:0000256" key="1">
    <source>
        <dbReference type="ARBA" id="ARBA00006586"/>
    </source>
</evidence>
<dbReference type="Gene3D" id="1.10.1400.10">
    <property type="match status" value="1"/>
</dbReference>
<dbReference type="InterPro" id="IPR023343">
    <property type="entry name" value="Penicillin_amidase_dom1"/>
</dbReference>
<dbReference type="GO" id="GO:0017000">
    <property type="term" value="P:antibiotic biosynthetic process"/>
    <property type="evidence" value="ECO:0007669"/>
    <property type="project" value="InterPro"/>
</dbReference>
<dbReference type="Pfam" id="PF01804">
    <property type="entry name" value="Penicil_amidase"/>
    <property type="match status" value="1"/>
</dbReference>
<organism evidence="7 8">
    <name type="scientific">Candidatus Zymogenus saltonus</name>
    <dbReference type="NCBI Taxonomy" id="2844893"/>
    <lineage>
        <taxon>Bacteria</taxon>
        <taxon>Deltaproteobacteria</taxon>
        <taxon>Candidatus Zymogenia</taxon>
        <taxon>Candidatus Zymogeniales</taxon>
        <taxon>Candidatus Zymogenaceae</taxon>
        <taxon>Candidatus Zymogenus</taxon>
    </lineage>
</organism>
<keyword evidence="6" id="KW-0812">Transmembrane</keyword>
<dbReference type="PANTHER" id="PTHR34218:SF4">
    <property type="entry name" value="ACYL-HOMOSERINE LACTONE ACYLASE QUIP"/>
    <property type="match status" value="1"/>
</dbReference>
<dbReference type="InterPro" id="IPR043146">
    <property type="entry name" value="Penicillin_amidase_N_B-knob"/>
</dbReference>
<dbReference type="InterPro" id="IPR002692">
    <property type="entry name" value="S45"/>
</dbReference>
<reference evidence="7" key="2">
    <citation type="submission" date="2021-01" db="EMBL/GenBank/DDBJ databases">
        <authorList>
            <person name="Hahn C.R."/>
            <person name="Youssef N.H."/>
            <person name="Elshahed M."/>
        </authorList>
    </citation>
    <scope>NUCLEOTIDE SEQUENCE</scope>
    <source>
        <strain evidence="7">Zod_Metabat.24</strain>
    </source>
</reference>
<keyword evidence="6" id="KW-0472">Membrane</keyword>
<dbReference type="Proteomes" id="UP000809273">
    <property type="component" value="Unassembled WGS sequence"/>
</dbReference>
<dbReference type="CDD" id="cd03747">
    <property type="entry name" value="Ntn_PGA_like"/>
    <property type="match status" value="1"/>
</dbReference>
<dbReference type="InterPro" id="IPR043147">
    <property type="entry name" value="Penicillin_amidase_A-knob"/>
</dbReference>
<gene>
    <name evidence="7" type="ORF">JW984_07600</name>
</gene>
<dbReference type="Gene3D" id="2.30.120.10">
    <property type="match status" value="1"/>
</dbReference>
<accession>A0A9D8KF96</accession>
<dbReference type="GO" id="GO:0016811">
    <property type="term" value="F:hydrolase activity, acting on carbon-nitrogen (but not peptide) bonds, in linear amides"/>
    <property type="evidence" value="ECO:0007669"/>
    <property type="project" value="InterPro"/>
</dbReference>
<dbReference type="SUPFAM" id="SSF56235">
    <property type="entry name" value="N-terminal nucleophile aminohydrolases (Ntn hydrolases)"/>
    <property type="match status" value="1"/>
</dbReference>
<evidence type="ECO:0000313" key="8">
    <source>
        <dbReference type="Proteomes" id="UP000809273"/>
    </source>
</evidence>
<feature type="binding site" evidence="5">
    <location>
        <position position="188"/>
    </location>
    <ligand>
        <name>Ca(2+)</name>
        <dbReference type="ChEBI" id="CHEBI:29108"/>
    </ligand>
</feature>
<sequence>MKAIKWTLIVVVCLVVVAVVGGYIYLKSTLPDYGGELAVEGIGSEVKIIRDSYGMPHIFAETDEDAYFALGYTMAQDRMFQIDLVRRVVRGQLSEILGEELIPVDRLFRTITAKKSLEELYNGDLPPEIRSGMEAFTAGVNCYLENRGGPLPVEFAVLGYKPEPWKAEDCWAAYYYMAWDLNTAFGTEMLYDAVRGKVGDELAKEIMAAYPEGSPTIMPGGKTASLPSSLKLFETLDLAMEVTGKKIGSGSNNWLVSGKKSVTGKPILANDMHLGFGAPGIWYEAHIKTPTMNVTGVITPGIPLVAVGATETVAWGYTNVMSDDADFYIEKINPDNEDQYEYMGKWEDMEVREEVIKVKGKDDVKFKVRLTRHGPIVDDVNGVDGKSGYAYAMRWIAPELPTIPMALYAFNRAKTIDDMEKGIEYFKCPGQNVIYADSEGNVGYTASVGIPIRNGFDGMSPLPGWDGKYEWGGFVPTNMQPRMRNPERGWIASANNKHVGEDYPYTISNYYAPAFRFRRISEMLTEKEKLDISDFKRMHSDVTSVFAKEWLPNMIEVLEGAELSDVEADALNRLKEWDCVADKDSEAAAIYFVTVNGMTDRTFKNRVGEDFYGKMLKYSYIMHNAMTNMISKRKSTGRESVWFDDPETEGVETFEDVVQASFKDAVSYFDREFGGDIDRWKWGKLHTLTLNHPFGGESAFLGAFLNIGPFPYNGSLYTVSMASYPVARSFKTDLGPSERYIFDLSDMKNSLRCIPGGISGNFMSPHYDDQMEMFVDVQYRPLVLDRETAEADARYVLTLTPACK</sequence>
<keyword evidence="6" id="KW-1133">Transmembrane helix</keyword>
<proteinExistence type="inferred from homology"/>
<feature type="active site" description="Nucleophile" evidence="4">
    <location>
        <position position="251"/>
    </location>
</feature>
<protein>
    <submittedName>
        <fullName evidence="7">Penicillin acylase family protein</fullName>
    </submittedName>
</protein>
<evidence type="ECO:0000313" key="7">
    <source>
        <dbReference type="EMBL" id="MBN1573042.1"/>
    </source>
</evidence>
<keyword evidence="3" id="KW-0865">Zymogen</keyword>
<keyword evidence="5" id="KW-0479">Metal-binding</keyword>
<evidence type="ECO:0000256" key="6">
    <source>
        <dbReference type="SAM" id="Phobius"/>
    </source>
</evidence>
<dbReference type="InterPro" id="IPR029055">
    <property type="entry name" value="Ntn_hydrolases_N"/>
</dbReference>
<dbReference type="InterPro" id="IPR014395">
    <property type="entry name" value="Pen/GL7ACA/AHL_acylase"/>
</dbReference>
<reference evidence="7" key="1">
    <citation type="journal article" date="2021" name="Environ. Microbiol.">
        <title>Genomic characterization of three novel Desulfobacterota classes expand the metabolic and phylogenetic diversity of the phylum.</title>
        <authorList>
            <person name="Murphy C.L."/>
            <person name="Biggerstaff J."/>
            <person name="Eichhorn A."/>
            <person name="Ewing E."/>
            <person name="Shahan R."/>
            <person name="Soriano D."/>
            <person name="Stewart S."/>
            <person name="VanMol K."/>
            <person name="Walker R."/>
            <person name="Walters P."/>
            <person name="Elshahed M.S."/>
            <person name="Youssef N.H."/>
        </authorList>
    </citation>
    <scope>NUCLEOTIDE SEQUENCE</scope>
    <source>
        <strain evidence="7">Zod_Metabat.24</strain>
    </source>
</reference>
<comment type="caution">
    <text evidence="7">The sequence shown here is derived from an EMBL/GenBank/DDBJ whole genome shotgun (WGS) entry which is preliminary data.</text>
</comment>
<feature type="binding site" evidence="5">
    <location>
        <position position="326"/>
    </location>
    <ligand>
        <name>Ca(2+)</name>
        <dbReference type="ChEBI" id="CHEBI:29108"/>
    </ligand>
</feature>
<comment type="similarity">
    <text evidence="1">Belongs to the peptidase S45 family.</text>
</comment>
<dbReference type="Gene3D" id="1.10.439.10">
    <property type="entry name" value="Penicillin Amidohydrolase, domain 1"/>
    <property type="match status" value="1"/>
</dbReference>
<feature type="binding site" evidence="5">
    <location>
        <position position="323"/>
    </location>
    <ligand>
        <name>Ca(2+)</name>
        <dbReference type="ChEBI" id="CHEBI:29108"/>
    </ligand>
</feature>
<dbReference type="GO" id="GO:0046872">
    <property type="term" value="F:metal ion binding"/>
    <property type="evidence" value="ECO:0007669"/>
    <property type="project" value="UniProtKB-KW"/>
</dbReference>